<keyword evidence="2" id="KW-0344">Guanine-nucleotide releasing factor</keyword>
<reference evidence="6" key="2">
    <citation type="submission" date="2025-09" db="UniProtKB">
        <authorList>
            <consortium name="Ensembl"/>
        </authorList>
    </citation>
    <scope>IDENTIFICATION</scope>
</reference>
<dbReference type="GO" id="GO:0031267">
    <property type="term" value="F:small GTPase binding"/>
    <property type="evidence" value="ECO:0007669"/>
    <property type="project" value="Ensembl"/>
</dbReference>
<feature type="domain" description="UDENN" evidence="5">
    <location>
        <begin position="1"/>
        <end position="353"/>
    </location>
</feature>
<protein>
    <submittedName>
        <fullName evidence="6">DENN domain containing 1A</fullName>
    </submittedName>
</protein>
<dbReference type="FunFam" id="3.30.450.200:FF:000003">
    <property type="entry name" value="DENN domain containing 1A"/>
    <property type="match status" value="1"/>
</dbReference>
<dbReference type="GO" id="GO:0017124">
    <property type="term" value="F:SH3 domain binding"/>
    <property type="evidence" value="ECO:0007669"/>
    <property type="project" value="Ensembl"/>
</dbReference>
<feature type="region of interest" description="Disordered" evidence="4">
    <location>
        <begin position="428"/>
        <end position="459"/>
    </location>
</feature>
<dbReference type="Gene3D" id="3.40.50.11500">
    <property type="match status" value="1"/>
</dbReference>
<dbReference type="Pfam" id="PF03455">
    <property type="entry name" value="dDENN"/>
    <property type="match status" value="1"/>
</dbReference>
<dbReference type="SMART" id="SM00801">
    <property type="entry name" value="dDENN"/>
    <property type="match status" value="1"/>
</dbReference>
<dbReference type="InterPro" id="IPR001194">
    <property type="entry name" value="cDENN_dom"/>
</dbReference>
<dbReference type="Gene3D" id="3.30.450.200">
    <property type="match status" value="1"/>
</dbReference>
<keyword evidence="7" id="KW-1185">Reference proteome</keyword>
<feature type="region of interest" description="Disordered" evidence="4">
    <location>
        <begin position="1022"/>
        <end position="1042"/>
    </location>
</feature>
<dbReference type="PROSITE" id="PS50211">
    <property type="entry name" value="DENN"/>
    <property type="match status" value="1"/>
</dbReference>
<name>A0A8C0G3D8_CHEAB</name>
<sequence>MELIYFIASCANAIQLSILLTLNKLKLIFPFVLFISSLTVSQVGQNFTFVLTDIDSKQRFGFCRLSSGAKSCFCILSYLPWFEVFYKLLNILADYTAKGQDSQRNELLETLHKLPIPDPGTPVNLSVHSYFSVPDITELPSIPENRNLTEYFVAVDVNNMLHLYASMLYERRILICCSKLSTLTACIHGSAAMLYPMFWQHVYIPVLPPHLLDYCCAPMPYLIGIHLSLMEKVRNMALEDVVILNVDTNTLETPFDDLQSLPSDVVSALKNRLKKVSTTTGDGVARAFLKAQASFFGSYRNALKIEPEEPITFCEETFVSHRSTAMRQFLQNAIQLQLFKQFIDGRLDRLNSGDGFSDVFEEEINMGEYAGSDRLYHQWLSTVRKGSGAIINTVKTKANPAMKTVYKFAKDHAKMGIKEVKNRLKQKDIAENGCSATPEESLPRTAPSPLGEKKDPKLREDRRPITVHFGQVRPPRPHVVKRPKSNIAVEGRRTSVSSPEHLVKPMRHYTVFLSEDSSGDEFQQEEDPVSAFSENFFFSAPFEWPQPYRALKESDSADGEEVLSPEKAEEALPLDPPTPDKVTEVNLLEDIFTNLEVEKQPQSLSQAKSLEDLRNPKEEGVVQCTFDYQRMDLGESERSRIVPAMKLSHPYNKLWSMGHDDMAIPTKYSQSSPERPLTSFGTIPSIPRRPRSRDSIPMPAEKEEGNTAIKGNITIPRPQGRKTPEQGIVPPPPAPRPTKPQTPAGTADAVNAYTARCSDLVSELMQEPFGARNVSLDPEFRQSVTYSPHPSQLLSSSSSTTEMLQPVKVSTENAGSESDYLLHLLDPLKTTSWQNMGSHDFASPPPAPFTQPLGYPPSAPPFLQPSVNPFTQTVPAALIVSLVRPPGGPFTPPLGHAYCSNFMTPNSGFYQPQRPKPNISALSMPRLFGQAPTAPQASSLLQQSHNLSPASSLQPARPSKIRTLPAGHSASKIAVKQGLTLSSNDPSLVPLRPAKGVESVLLPSKPEETKDPFEDLLKKTKQEVSGTPGNVEQLRKQWETFE</sequence>
<feature type="region of interest" description="Disordered" evidence="4">
    <location>
        <begin position="668"/>
        <end position="745"/>
    </location>
</feature>
<evidence type="ECO:0000256" key="3">
    <source>
        <dbReference type="ARBA" id="ARBA00023329"/>
    </source>
</evidence>
<feature type="compositionally biased region" description="Pro residues" evidence="4">
    <location>
        <begin position="729"/>
        <end position="740"/>
    </location>
</feature>
<dbReference type="FunFam" id="3.40.50.11500:FF:000001">
    <property type="entry name" value="Putative DENN domain-containing protein 1A"/>
    <property type="match status" value="1"/>
</dbReference>
<evidence type="ECO:0000256" key="2">
    <source>
        <dbReference type="ARBA" id="ARBA00022658"/>
    </source>
</evidence>
<dbReference type="Ensembl" id="ENSCABT00000002182.1">
    <property type="protein sequence ID" value="ENSCABP00000002018.1"/>
    <property type="gene ID" value="ENSCABG00000001004.1"/>
</dbReference>
<dbReference type="GeneTree" id="ENSGT00940000156261"/>
<evidence type="ECO:0000256" key="4">
    <source>
        <dbReference type="SAM" id="MobiDB-lite"/>
    </source>
</evidence>
<dbReference type="InterPro" id="IPR043153">
    <property type="entry name" value="DENN_C"/>
</dbReference>
<evidence type="ECO:0000256" key="1">
    <source>
        <dbReference type="ARBA" id="ARBA00004132"/>
    </source>
</evidence>
<gene>
    <name evidence="6" type="primary">DENND1A</name>
</gene>
<dbReference type="PANTHER" id="PTHR13196">
    <property type="entry name" value="DENN DOMAIN-CONTAINING"/>
    <property type="match status" value="1"/>
</dbReference>
<dbReference type="GO" id="GO:0005829">
    <property type="term" value="C:cytosol"/>
    <property type="evidence" value="ECO:0007669"/>
    <property type="project" value="Ensembl"/>
</dbReference>
<evidence type="ECO:0000313" key="7">
    <source>
        <dbReference type="Proteomes" id="UP000694404"/>
    </source>
</evidence>
<dbReference type="InterPro" id="IPR040032">
    <property type="entry name" value="DENND1A/B/C"/>
</dbReference>
<dbReference type="Proteomes" id="UP000694404">
    <property type="component" value="Unplaced"/>
</dbReference>
<dbReference type="InterPro" id="IPR037516">
    <property type="entry name" value="Tripartite_DENN"/>
</dbReference>
<dbReference type="PANTHER" id="PTHR13196:SF22">
    <property type="entry name" value="DENN DOMAIN-CONTAINING PROTEIN 1A"/>
    <property type="match status" value="1"/>
</dbReference>
<feature type="region of interest" description="Disordered" evidence="4">
    <location>
        <begin position="553"/>
        <end position="580"/>
    </location>
</feature>
<proteinExistence type="predicted"/>
<comment type="subcellular location">
    <subcellularLocation>
        <location evidence="1">Cytoplasmic vesicle</location>
        <location evidence="1">Clathrin-coated vesicle</location>
    </subcellularLocation>
</comment>
<accession>A0A8C0G3D8</accession>
<dbReference type="Pfam" id="PF02141">
    <property type="entry name" value="DENN"/>
    <property type="match status" value="1"/>
</dbReference>
<feature type="compositionally biased region" description="Basic and acidic residues" evidence="4">
    <location>
        <begin position="1033"/>
        <end position="1042"/>
    </location>
</feature>
<keyword evidence="3" id="KW-0968">Cytoplasmic vesicle</keyword>
<dbReference type="GO" id="GO:0030665">
    <property type="term" value="C:clathrin-coated vesicle membrane"/>
    <property type="evidence" value="ECO:0007669"/>
    <property type="project" value="Ensembl"/>
</dbReference>
<dbReference type="GO" id="GO:0048488">
    <property type="term" value="P:synaptic vesicle endocytosis"/>
    <property type="evidence" value="ECO:0007669"/>
    <property type="project" value="Ensembl"/>
</dbReference>
<dbReference type="GO" id="GO:0005085">
    <property type="term" value="F:guanyl-nucleotide exchange factor activity"/>
    <property type="evidence" value="ECO:0007669"/>
    <property type="project" value="UniProtKB-KW"/>
</dbReference>
<dbReference type="Gene3D" id="6.10.140.1000">
    <property type="match status" value="1"/>
</dbReference>
<reference evidence="6" key="1">
    <citation type="submission" date="2025-08" db="UniProtKB">
        <authorList>
            <consortium name="Ensembl"/>
        </authorList>
    </citation>
    <scope>IDENTIFICATION</scope>
</reference>
<evidence type="ECO:0000259" key="5">
    <source>
        <dbReference type="PROSITE" id="PS50211"/>
    </source>
</evidence>
<dbReference type="SMART" id="SM00799">
    <property type="entry name" value="DENN"/>
    <property type="match status" value="1"/>
</dbReference>
<dbReference type="GO" id="GO:0030425">
    <property type="term" value="C:dendrite"/>
    <property type="evidence" value="ECO:0007669"/>
    <property type="project" value="Ensembl"/>
</dbReference>
<dbReference type="GO" id="GO:0032456">
    <property type="term" value="P:endocytic recycling"/>
    <property type="evidence" value="ECO:0007669"/>
    <property type="project" value="Ensembl"/>
</dbReference>
<organism evidence="6 7">
    <name type="scientific">Chelonoidis abingdonii</name>
    <name type="common">Abingdon island giant tortoise</name>
    <name type="synonym">Testudo abingdonii</name>
    <dbReference type="NCBI Taxonomy" id="106734"/>
    <lineage>
        <taxon>Eukaryota</taxon>
        <taxon>Metazoa</taxon>
        <taxon>Chordata</taxon>
        <taxon>Craniata</taxon>
        <taxon>Vertebrata</taxon>
        <taxon>Euteleostomi</taxon>
        <taxon>Archelosauria</taxon>
        <taxon>Testudinata</taxon>
        <taxon>Testudines</taxon>
        <taxon>Cryptodira</taxon>
        <taxon>Durocryptodira</taxon>
        <taxon>Testudinoidea</taxon>
        <taxon>Testudinidae</taxon>
        <taxon>Chelonoidis</taxon>
    </lineage>
</organism>
<dbReference type="GO" id="GO:0098793">
    <property type="term" value="C:presynapse"/>
    <property type="evidence" value="ECO:0007669"/>
    <property type="project" value="GOC"/>
</dbReference>
<dbReference type="InterPro" id="IPR005112">
    <property type="entry name" value="dDENN_dom"/>
</dbReference>
<dbReference type="GO" id="GO:0043025">
    <property type="term" value="C:neuronal cell body"/>
    <property type="evidence" value="ECO:0007669"/>
    <property type="project" value="Ensembl"/>
</dbReference>
<dbReference type="AlphaFoldDB" id="A0A8C0G3D8"/>
<evidence type="ECO:0000313" key="6">
    <source>
        <dbReference type="Ensembl" id="ENSCABP00000002018.1"/>
    </source>
</evidence>
<dbReference type="GO" id="GO:0032266">
    <property type="term" value="F:phosphatidylinositol-3-phosphate binding"/>
    <property type="evidence" value="ECO:0007669"/>
    <property type="project" value="Ensembl"/>
</dbReference>